<dbReference type="OrthoDB" id="1656124at2"/>
<gene>
    <name evidence="3" type="ORF">HMPREF0216_03254</name>
</gene>
<dbReference type="eggNOG" id="COG5492">
    <property type="taxonomic scope" value="Bacteria"/>
</dbReference>
<keyword evidence="4" id="KW-1185">Reference proteome</keyword>
<dbReference type="PROSITE" id="PS50234">
    <property type="entry name" value="VWFA"/>
    <property type="match status" value="1"/>
</dbReference>
<dbReference type="SMART" id="SM00327">
    <property type="entry name" value="VWA"/>
    <property type="match status" value="1"/>
</dbReference>
<dbReference type="PATRIC" id="fig|545697.3.peg.3181"/>
<evidence type="ECO:0000259" key="2">
    <source>
        <dbReference type="PROSITE" id="PS50234"/>
    </source>
</evidence>
<dbReference type="PANTHER" id="PTHR10579">
    <property type="entry name" value="CALCIUM-ACTIVATED CHLORIDE CHANNEL REGULATOR"/>
    <property type="match status" value="1"/>
</dbReference>
<dbReference type="HOGENOM" id="CLU_258466_0_0_9"/>
<dbReference type="STRING" id="545697.HMPREF0216_03254"/>
<dbReference type="InterPro" id="IPR002035">
    <property type="entry name" value="VWF_A"/>
</dbReference>
<dbReference type="Gene3D" id="3.40.50.410">
    <property type="entry name" value="von Willebrand factor, type A domain"/>
    <property type="match status" value="1"/>
</dbReference>
<reference evidence="3 4" key="1">
    <citation type="submission" date="2012-05" db="EMBL/GenBank/DDBJ databases">
        <authorList>
            <person name="Weinstock G."/>
            <person name="Sodergren E."/>
            <person name="Lobos E.A."/>
            <person name="Fulton L."/>
            <person name="Fulton R."/>
            <person name="Courtney L."/>
            <person name="Fronick C."/>
            <person name="O'Laughlin M."/>
            <person name="Godfrey J."/>
            <person name="Wilson R.M."/>
            <person name="Miner T."/>
            <person name="Farmer C."/>
            <person name="Delehaunty K."/>
            <person name="Cordes M."/>
            <person name="Minx P."/>
            <person name="Tomlinson C."/>
            <person name="Chen J."/>
            <person name="Wollam A."/>
            <person name="Pepin K.H."/>
            <person name="Bhonagiri V."/>
            <person name="Zhang X."/>
            <person name="Suruliraj S."/>
            <person name="Warren W."/>
            <person name="Mitreva M."/>
            <person name="Mardis E.R."/>
            <person name="Wilson R.K."/>
        </authorList>
    </citation>
    <scope>NUCLEOTIDE SEQUENCE [LARGE SCALE GENOMIC DNA]</scope>
    <source>
        <strain evidence="3 4">DSM 1785</strain>
    </source>
</reference>
<dbReference type="SUPFAM" id="SSF53300">
    <property type="entry name" value="vWA-like"/>
    <property type="match status" value="1"/>
</dbReference>
<proteinExistence type="predicted"/>
<protein>
    <submittedName>
        <fullName evidence="3">von Willebrand factor type A domain protein</fullName>
    </submittedName>
</protein>
<dbReference type="InterPro" id="IPR036465">
    <property type="entry name" value="vWFA_dom_sf"/>
</dbReference>
<comment type="caution">
    <text evidence="3">The sequence shown here is derived from an EMBL/GenBank/DDBJ whole genome shotgun (WGS) entry which is preliminary data.</text>
</comment>
<sequence>MRKLNKSKILSLVLIIMMVFTFIPISLAWADDVLNDIEEQEYKDEHNDEDKEENQINELSSISIKPQINLQYGGIVPENPMVGQEFEVTYHINPEPFQHNISKPKEIVLVLDGSGSMDTIIKCEHGKTSSHYVSGVLCKPKTRLEELKDAAKAFINKMKSVENLKIGIVVYSSSATINPISRSGTTTVKRYYNGVWTNRSVPKYQSYTDEYFLDVNDSRLLKMIDNIDALGGTNTGEGLRKAKFLLDEGTKDANKTIVFMSDGLPTYYSITGTNLNHYKEIDNTTPSISGAGNEDSQDNINKSSAYAEAIGSEKIRGNGYNIFSIGYGLNSTGNEKMEEIHKSMGGVATNNDDPNNTFFATSEGAIESVFNKIADTLINSYSINDVKLNLNLSDSISAFNGGSVNINGHQVEIDPIVYERKENNWYRAEPQSIKFTVKAKDSGSIKLFKENSSLTYTDIEGKIHSVAIPNIEINVREYSATDADKLGVTFSPTKNGYLIGDNADIKVTFSHSGNKNISYTDAKFTLDKNSKPNNFITQSSFDYVLNFGNITESKNMTYNFNINDDIDINSEEGVGYQLIGSYEYNINGTKESNSNITTNVNVKRGQIRIKVNDSINNDITSESKVVLKDKFNNEIIGNYDNGYIIFDTVSTGSHEVVLKEVPEGCYIADENKNALIEVKYEKPVGTYTFTTEGAIATKELEIDAKLIGTNPNYPYLDEEITVTYEINPKEFIKDSTNEIIIKEAKLLFNLGDKFTPVDGEGLVSSDNGKYVLDFADKVKYIYDNTNNKYVADKFTVSFKIRANSSGENISFNEGKIEYENILDINNTMISNIIDTPVVTVRSISELPIYTGADIRILEIEPSDSFKLTNLSSRSTTGIEEIEKIIDDKKYKIEITHMTMAEFIGKVDDLNGKYDVIVIGKYVDNSLVNPNGIINAENNLEGTIWFKDYKDLENDITNKKAKEIKEFINSGQLVFIDSDIKEMSSSKLWWHTTNSQGDFNQSVDNLVKDMSVNSNSNDKKISIDNIVNKYIQRIKENNSLIRPKIVSTSPIGDSHDDDLGKIYKRNMRFDINVSDIIGESLTINLYLDINGDGLFKEEEIVKTIEGVNIPEDGYKLEYNLYNDFPQFIGYLEWRIEVVKDIDLNSSQPIKSYTDGNILFRRVTQEKRVINVLQISPFESGNLEASSAQWKGGNLNLKTNTAFQSLLKEKEVQDYEINIEVISYQDFYQGNNLGPGTSPLNGSKYHMIIMGFADTFREKSISNQGIEEIKKFIESGQGLMLTHDTLWYKSWDGWQKNIRNAPQFIRTFRDIIGQSRYIDPNNEDETGLNGEKITHDPNRQK</sequence>
<dbReference type="PANTHER" id="PTHR10579:SF43">
    <property type="entry name" value="ZINC FINGER (C3HC4-TYPE RING FINGER) FAMILY PROTEIN"/>
    <property type="match status" value="1"/>
</dbReference>
<name>L1Q3A7_9CLOT</name>
<feature type="region of interest" description="Disordered" evidence="1">
    <location>
        <begin position="1317"/>
        <end position="1339"/>
    </location>
</feature>
<dbReference type="InterPro" id="IPR051266">
    <property type="entry name" value="CLCR"/>
</dbReference>
<evidence type="ECO:0000256" key="1">
    <source>
        <dbReference type="SAM" id="MobiDB-lite"/>
    </source>
</evidence>
<accession>L1Q3A7</accession>
<dbReference type="Proteomes" id="UP000010420">
    <property type="component" value="Unassembled WGS sequence"/>
</dbReference>
<dbReference type="Pfam" id="PF00092">
    <property type="entry name" value="VWA"/>
    <property type="match status" value="1"/>
</dbReference>
<dbReference type="EMBL" id="AMEZ01000129">
    <property type="protein sequence ID" value="EKY22366.1"/>
    <property type="molecule type" value="Genomic_DNA"/>
</dbReference>
<organism evidence="3 4">
    <name type="scientific">Clostridium celatum DSM 1785</name>
    <dbReference type="NCBI Taxonomy" id="545697"/>
    <lineage>
        <taxon>Bacteria</taxon>
        <taxon>Bacillati</taxon>
        <taxon>Bacillota</taxon>
        <taxon>Clostridia</taxon>
        <taxon>Eubacteriales</taxon>
        <taxon>Clostridiaceae</taxon>
        <taxon>Clostridium</taxon>
    </lineage>
</organism>
<feature type="domain" description="VWFA" evidence="2">
    <location>
        <begin position="106"/>
        <end position="373"/>
    </location>
</feature>
<evidence type="ECO:0000313" key="3">
    <source>
        <dbReference type="EMBL" id="EKY22366.1"/>
    </source>
</evidence>
<dbReference type="CDD" id="cd00198">
    <property type="entry name" value="vWFA"/>
    <property type="match status" value="1"/>
</dbReference>
<feature type="compositionally biased region" description="Basic and acidic residues" evidence="1">
    <location>
        <begin position="1330"/>
        <end position="1339"/>
    </location>
</feature>
<dbReference type="RefSeq" id="WP_005216007.1">
    <property type="nucleotide sequence ID" value="NZ_KB291713.1"/>
</dbReference>
<evidence type="ECO:0000313" key="4">
    <source>
        <dbReference type="Proteomes" id="UP000010420"/>
    </source>
</evidence>